<protein>
    <submittedName>
        <fullName evidence="2">Transmembrane protease serine 3</fullName>
    </submittedName>
</protein>
<dbReference type="SUPFAM" id="SSF50494">
    <property type="entry name" value="Trypsin-like serine proteases"/>
    <property type="match status" value="1"/>
</dbReference>
<evidence type="ECO:0000313" key="2">
    <source>
        <dbReference type="EMBL" id="KHN75357.1"/>
    </source>
</evidence>
<dbReference type="OrthoDB" id="5875095at2759"/>
<sequence length="98" mass="10773">MIRLFSVGELRRISPASNKVLQTICGHRINSEIRGTVSDNIDFVIAKGNKARITQFPWAATVVHLGKVHCGASIISVRHIITAAHCLYHLASDKLPCK</sequence>
<dbReference type="InterPro" id="IPR009003">
    <property type="entry name" value="Peptidase_S1_PA"/>
</dbReference>
<organism evidence="2 3">
    <name type="scientific">Toxocara canis</name>
    <name type="common">Canine roundworm</name>
    <dbReference type="NCBI Taxonomy" id="6265"/>
    <lineage>
        <taxon>Eukaryota</taxon>
        <taxon>Metazoa</taxon>
        <taxon>Ecdysozoa</taxon>
        <taxon>Nematoda</taxon>
        <taxon>Chromadorea</taxon>
        <taxon>Rhabditida</taxon>
        <taxon>Spirurina</taxon>
        <taxon>Ascaridomorpha</taxon>
        <taxon>Ascaridoidea</taxon>
        <taxon>Toxocaridae</taxon>
        <taxon>Toxocara</taxon>
    </lineage>
</organism>
<dbReference type="InterPro" id="IPR001254">
    <property type="entry name" value="Trypsin_dom"/>
</dbReference>
<dbReference type="GO" id="GO:0004252">
    <property type="term" value="F:serine-type endopeptidase activity"/>
    <property type="evidence" value="ECO:0007669"/>
    <property type="project" value="InterPro"/>
</dbReference>
<dbReference type="Pfam" id="PF00089">
    <property type="entry name" value="Trypsin"/>
    <property type="match status" value="1"/>
</dbReference>
<name>A0A0B2V1M7_TOXCA</name>
<keyword evidence="2" id="KW-0645">Protease</keyword>
<gene>
    <name evidence="2" type="primary">TMPRSS3</name>
    <name evidence="2" type="ORF">Tcan_09636</name>
</gene>
<dbReference type="STRING" id="6265.A0A0B2V1M7"/>
<reference evidence="2 3" key="1">
    <citation type="submission" date="2014-11" db="EMBL/GenBank/DDBJ databases">
        <title>Genetic blueprint of the zoonotic pathogen Toxocara canis.</title>
        <authorList>
            <person name="Zhu X.-Q."/>
            <person name="Korhonen P.K."/>
            <person name="Cai H."/>
            <person name="Young N.D."/>
            <person name="Nejsum P."/>
            <person name="von Samson-Himmelstjerna G."/>
            <person name="Boag P.R."/>
            <person name="Tan P."/>
            <person name="Li Q."/>
            <person name="Min J."/>
            <person name="Yang Y."/>
            <person name="Wang X."/>
            <person name="Fang X."/>
            <person name="Hall R.S."/>
            <person name="Hofmann A."/>
            <person name="Sternberg P.W."/>
            <person name="Jex A.R."/>
            <person name="Gasser R.B."/>
        </authorList>
    </citation>
    <scope>NUCLEOTIDE SEQUENCE [LARGE SCALE GENOMIC DNA]</scope>
    <source>
        <strain evidence="2">PN_DK_2014</strain>
    </source>
</reference>
<keyword evidence="2" id="KW-0378">Hydrolase</keyword>
<dbReference type="InterPro" id="IPR043504">
    <property type="entry name" value="Peptidase_S1_PA_chymotrypsin"/>
</dbReference>
<evidence type="ECO:0000313" key="3">
    <source>
        <dbReference type="Proteomes" id="UP000031036"/>
    </source>
</evidence>
<keyword evidence="2" id="KW-0812">Transmembrane</keyword>
<keyword evidence="3" id="KW-1185">Reference proteome</keyword>
<dbReference type="PROSITE" id="PS00134">
    <property type="entry name" value="TRYPSIN_HIS"/>
    <property type="match status" value="1"/>
</dbReference>
<accession>A0A0B2V1M7</accession>
<dbReference type="AlphaFoldDB" id="A0A0B2V1M7"/>
<evidence type="ECO:0000259" key="1">
    <source>
        <dbReference type="Pfam" id="PF00089"/>
    </source>
</evidence>
<feature type="domain" description="Peptidase S1" evidence="1">
    <location>
        <begin position="46"/>
        <end position="89"/>
    </location>
</feature>
<comment type="caution">
    <text evidence="2">The sequence shown here is derived from an EMBL/GenBank/DDBJ whole genome shotgun (WGS) entry which is preliminary data.</text>
</comment>
<dbReference type="GO" id="GO:0006508">
    <property type="term" value="P:proteolysis"/>
    <property type="evidence" value="ECO:0007669"/>
    <property type="project" value="UniProtKB-KW"/>
</dbReference>
<dbReference type="Gene3D" id="2.40.10.10">
    <property type="entry name" value="Trypsin-like serine proteases"/>
    <property type="match status" value="1"/>
</dbReference>
<dbReference type="EMBL" id="JPKZ01002742">
    <property type="protein sequence ID" value="KHN75357.1"/>
    <property type="molecule type" value="Genomic_DNA"/>
</dbReference>
<proteinExistence type="predicted"/>
<dbReference type="InterPro" id="IPR018114">
    <property type="entry name" value="TRYPSIN_HIS"/>
</dbReference>
<keyword evidence="2" id="KW-0472">Membrane</keyword>
<dbReference type="Proteomes" id="UP000031036">
    <property type="component" value="Unassembled WGS sequence"/>
</dbReference>